<accession>A0A2G8L7C2</accession>
<feature type="domain" description="SCP" evidence="1">
    <location>
        <begin position="7"/>
        <end position="138"/>
    </location>
</feature>
<dbReference type="SUPFAM" id="SSF55797">
    <property type="entry name" value="PR-1-like"/>
    <property type="match status" value="1"/>
</dbReference>
<comment type="caution">
    <text evidence="2">The sequence shown here is derived from an EMBL/GenBank/DDBJ whole genome shotgun (WGS) entry which is preliminary data.</text>
</comment>
<sequence length="182" mass="20584">MPFMYYIYVSIQVWDADLALSAQQWADRCQNEHPVARNRDYTNIGQNLFIKADSSAADPPSPVMTPVRSWNSQAKDYTYINNSCAENCAEYKQVIWAETEKVGCGVKYCEVASTRSGTAYQNAWIVVCNYSPRADVIGAKPYIAGVPCSNCPSGMLCRNNVCYILFSRFRMVRREKLTTRIA</sequence>
<dbReference type="Pfam" id="PF00188">
    <property type="entry name" value="CAP"/>
    <property type="match status" value="1"/>
</dbReference>
<evidence type="ECO:0000313" key="3">
    <source>
        <dbReference type="Proteomes" id="UP000230750"/>
    </source>
</evidence>
<dbReference type="AlphaFoldDB" id="A0A2G8L7C2"/>
<dbReference type="InterPro" id="IPR014044">
    <property type="entry name" value="CAP_dom"/>
</dbReference>
<dbReference type="PANTHER" id="PTHR10334">
    <property type="entry name" value="CYSTEINE-RICH SECRETORY PROTEIN-RELATED"/>
    <property type="match status" value="1"/>
</dbReference>
<dbReference type="InterPro" id="IPR001283">
    <property type="entry name" value="CRISP-related"/>
</dbReference>
<gene>
    <name evidence="2" type="ORF">BSL78_06942</name>
</gene>
<dbReference type="InterPro" id="IPR035940">
    <property type="entry name" value="CAP_sf"/>
</dbReference>
<dbReference type="OrthoDB" id="337038at2759"/>
<dbReference type="Gene3D" id="3.40.33.10">
    <property type="entry name" value="CAP"/>
    <property type="match status" value="1"/>
</dbReference>
<dbReference type="PRINTS" id="PR00837">
    <property type="entry name" value="V5TPXLIKE"/>
</dbReference>
<dbReference type="SMART" id="SM00198">
    <property type="entry name" value="SCP"/>
    <property type="match status" value="1"/>
</dbReference>
<proteinExistence type="predicted"/>
<dbReference type="PRINTS" id="PR00838">
    <property type="entry name" value="V5ALLERGEN"/>
</dbReference>
<reference evidence="2 3" key="1">
    <citation type="journal article" date="2017" name="PLoS Biol.">
        <title>The sea cucumber genome provides insights into morphological evolution and visceral regeneration.</title>
        <authorList>
            <person name="Zhang X."/>
            <person name="Sun L."/>
            <person name="Yuan J."/>
            <person name="Sun Y."/>
            <person name="Gao Y."/>
            <person name="Zhang L."/>
            <person name="Li S."/>
            <person name="Dai H."/>
            <person name="Hamel J.F."/>
            <person name="Liu C."/>
            <person name="Yu Y."/>
            <person name="Liu S."/>
            <person name="Lin W."/>
            <person name="Guo K."/>
            <person name="Jin S."/>
            <person name="Xu P."/>
            <person name="Storey K.B."/>
            <person name="Huan P."/>
            <person name="Zhang T."/>
            <person name="Zhou Y."/>
            <person name="Zhang J."/>
            <person name="Lin C."/>
            <person name="Li X."/>
            <person name="Xing L."/>
            <person name="Huo D."/>
            <person name="Sun M."/>
            <person name="Wang L."/>
            <person name="Mercier A."/>
            <person name="Li F."/>
            <person name="Yang H."/>
            <person name="Xiang J."/>
        </authorList>
    </citation>
    <scope>NUCLEOTIDE SEQUENCE [LARGE SCALE GENOMIC DNA]</scope>
    <source>
        <strain evidence="2">Shaxun</strain>
        <tissue evidence="2">Muscle</tissue>
    </source>
</reference>
<dbReference type="Proteomes" id="UP000230750">
    <property type="component" value="Unassembled WGS sequence"/>
</dbReference>
<dbReference type="STRING" id="307972.A0A2G8L7C2"/>
<keyword evidence="3" id="KW-1185">Reference proteome</keyword>
<dbReference type="InterPro" id="IPR002413">
    <property type="entry name" value="V5_allergen-like"/>
</dbReference>
<dbReference type="EMBL" id="MRZV01000186">
    <property type="protein sequence ID" value="PIK56156.1"/>
    <property type="molecule type" value="Genomic_DNA"/>
</dbReference>
<evidence type="ECO:0000313" key="2">
    <source>
        <dbReference type="EMBL" id="PIK56156.1"/>
    </source>
</evidence>
<name>A0A2G8L7C2_STIJA</name>
<evidence type="ECO:0000259" key="1">
    <source>
        <dbReference type="SMART" id="SM00198"/>
    </source>
</evidence>
<protein>
    <recommendedName>
        <fullName evidence="1">SCP domain-containing protein</fullName>
    </recommendedName>
</protein>
<organism evidence="2 3">
    <name type="scientific">Stichopus japonicus</name>
    <name type="common">Sea cucumber</name>
    <dbReference type="NCBI Taxonomy" id="307972"/>
    <lineage>
        <taxon>Eukaryota</taxon>
        <taxon>Metazoa</taxon>
        <taxon>Echinodermata</taxon>
        <taxon>Eleutherozoa</taxon>
        <taxon>Echinozoa</taxon>
        <taxon>Holothuroidea</taxon>
        <taxon>Aspidochirotacea</taxon>
        <taxon>Aspidochirotida</taxon>
        <taxon>Stichopodidae</taxon>
        <taxon>Apostichopus</taxon>
    </lineage>
</organism>